<evidence type="ECO:0000313" key="2">
    <source>
        <dbReference type="Proteomes" id="UP000571582"/>
    </source>
</evidence>
<proteinExistence type="predicted"/>
<name>A0A7L2C048_9PASS</name>
<comment type="caution">
    <text evidence="1">The sequence shown here is derived from an EMBL/GenBank/DDBJ whole genome shotgun (WGS) entry which is preliminary data.</text>
</comment>
<protein>
    <submittedName>
        <fullName evidence="1">ENR1 protein</fullName>
    </submittedName>
</protein>
<dbReference type="EMBL" id="VWYE01014275">
    <property type="protein sequence ID" value="NXQ29756.1"/>
    <property type="molecule type" value="Genomic_DNA"/>
</dbReference>
<dbReference type="AlphaFoldDB" id="A0A7L2C048"/>
<feature type="non-terminal residue" evidence="1">
    <location>
        <position position="130"/>
    </location>
</feature>
<keyword evidence="2" id="KW-1185">Reference proteome</keyword>
<evidence type="ECO:0000313" key="1">
    <source>
        <dbReference type="EMBL" id="NXQ29756.1"/>
    </source>
</evidence>
<sequence>IQTIERKSLFLDLVEKISHEFYISSCWICGDIHMAEIWPWEGIPLSPQNVLRILEKRNPGLDVRPDEEVWSLKSEVIGEECILRRGPKYIIYVGEIPCKRYYVTNHTHQWWIPQASSLYWSKKQEKGCSF</sequence>
<accession>A0A7L2C048</accession>
<organism evidence="1 2">
    <name type="scientific">Alaudala cheleensis</name>
    <name type="common">Asian short-toed lark</name>
    <dbReference type="NCBI Taxonomy" id="670337"/>
    <lineage>
        <taxon>Eukaryota</taxon>
        <taxon>Metazoa</taxon>
        <taxon>Chordata</taxon>
        <taxon>Craniata</taxon>
        <taxon>Vertebrata</taxon>
        <taxon>Euteleostomi</taxon>
        <taxon>Archelosauria</taxon>
        <taxon>Archosauria</taxon>
        <taxon>Dinosauria</taxon>
        <taxon>Saurischia</taxon>
        <taxon>Theropoda</taxon>
        <taxon>Coelurosauria</taxon>
        <taxon>Aves</taxon>
        <taxon>Neognathae</taxon>
        <taxon>Neoaves</taxon>
        <taxon>Telluraves</taxon>
        <taxon>Australaves</taxon>
        <taxon>Passeriformes</taxon>
        <taxon>Sylvioidea</taxon>
        <taxon>Alaudidae</taxon>
        <taxon>Alaudala</taxon>
    </lineage>
</organism>
<feature type="non-terminal residue" evidence="1">
    <location>
        <position position="1"/>
    </location>
</feature>
<reference evidence="1 2" key="1">
    <citation type="submission" date="2019-09" db="EMBL/GenBank/DDBJ databases">
        <title>Bird 10,000 Genomes (B10K) Project - Family phase.</title>
        <authorList>
            <person name="Zhang G."/>
        </authorList>
    </citation>
    <scope>NUCLEOTIDE SEQUENCE [LARGE SCALE GENOMIC DNA]</scope>
    <source>
        <strain evidence="1">B10K-DU-001-15</strain>
        <tissue evidence="1">Muscle</tissue>
    </source>
</reference>
<gene>
    <name evidence="1" type="primary">Erv31_0</name>
    <name evidence="1" type="ORF">ALACHE_R16190</name>
</gene>
<dbReference type="Proteomes" id="UP000571582">
    <property type="component" value="Unassembled WGS sequence"/>
</dbReference>